<dbReference type="Gene3D" id="3.40.630.30">
    <property type="match status" value="1"/>
</dbReference>
<dbReference type="SUPFAM" id="SSF55729">
    <property type="entry name" value="Acyl-CoA N-acyltransferases (Nat)"/>
    <property type="match status" value="1"/>
</dbReference>
<organism evidence="2 3">
    <name type="scientific">Blautia faecis</name>
    <dbReference type="NCBI Taxonomy" id="871665"/>
    <lineage>
        <taxon>Bacteria</taxon>
        <taxon>Bacillati</taxon>
        <taxon>Bacillota</taxon>
        <taxon>Clostridia</taxon>
        <taxon>Lachnospirales</taxon>
        <taxon>Lachnospiraceae</taxon>
        <taxon>Blautia</taxon>
    </lineage>
</organism>
<evidence type="ECO:0000259" key="1">
    <source>
        <dbReference type="PROSITE" id="PS51186"/>
    </source>
</evidence>
<protein>
    <submittedName>
        <fullName evidence="2">GNAT family N-acetyltransferase</fullName>
    </submittedName>
</protein>
<evidence type="ECO:0000313" key="2">
    <source>
        <dbReference type="EMBL" id="NSG87347.1"/>
    </source>
</evidence>
<dbReference type="PROSITE" id="PS51186">
    <property type="entry name" value="GNAT"/>
    <property type="match status" value="1"/>
</dbReference>
<proteinExistence type="predicted"/>
<evidence type="ECO:0000313" key="3">
    <source>
        <dbReference type="Proteomes" id="UP001644719"/>
    </source>
</evidence>
<reference evidence="2 3" key="1">
    <citation type="journal article" date="2020" name="Cell Host Microbe">
        <title>Functional and Genomic Variation between Human-Derived Isolates of Lachnospiraceae Reveals Inter- and Intra-Species Diversity.</title>
        <authorList>
            <person name="Sorbara M.T."/>
            <person name="Littmann E.R."/>
            <person name="Fontana E."/>
            <person name="Moody T.U."/>
            <person name="Kohout C.E."/>
            <person name="Gjonbalaj M."/>
            <person name="Eaton V."/>
            <person name="Seok R."/>
            <person name="Leiner I.M."/>
            <person name="Pamer E.G."/>
        </authorList>
    </citation>
    <scope>NUCLEOTIDE SEQUENCE [LARGE SCALE GENOMIC DNA]</scope>
    <source>
        <strain evidence="2 3">MSK.17.74</strain>
    </source>
</reference>
<dbReference type="Pfam" id="PF00583">
    <property type="entry name" value="Acetyltransf_1"/>
    <property type="match status" value="1"/>
</dbReference>
<accession>A0ABX2HAZ9</accession>
<dbReference type="InterPro" id="IPR000182">
    <property type="entry name" value="GNAT_dom"/>
</dbReference>
<gene>
    <name evidence="2" type="ORF">G5B17_18485</name>
</gene>
<keyword evidence="3" id="KW-1185">Reference proteome</keyword>
<dbReference type="CDD" id="cd04301">
    <property type="entry name" value="NAT_SF"/>
    <property type="match status" value="1"/>
</dbReference>
<dbReference type="InterPro" id="IPR016181">
    <property type="entry name" value="Acyl_CoA_acyltransferase"/>
</dbReference>
<dbReference type="EMBL" id="JAAITS010000072">
    <property type="protein sequence ID" value="NSG87347.1"/>
    <property type="molecule type" value="Genomic_DNA"/>
</dbReference>
<comment type="caution">
    <text evidence="2">The sequence shown here is derived from an EMBL/GenBank/DDBJ whole genome shotgun (WGS) entry which is preliminary data.</text>
</comment>
<dbReference type="RefSeq" id="WP_148463630.1">
    <property type="nucleotide sequence ID" value="NZ_JAAITS010000072.1"/>
</dbReference>
<sequence length="170" mass="19393">MKQIFALSRKFYWDVIEDIHRNNVNNENLGWEKGVYPSDDFIQNSLTKGELYTLTEKDTLYACVILNSEHNEGYDKCTWSITCDSSQVLTPHALAVNPAFQGKGIGKIVVKNILDIAKAEHKKAVRLDVLGACKAAECLYTSCGFQFVEAKQMFYEDTGWTEYKMFELNL</sequence>
<dbReference type="Proteomes" id="UP001644719">
    <property type="component" value="Unassembled WGS sequence"/>
</dbReference>
<name>A0ABX2HAZ9_9FIRM</name>
<feature type="domain" description="N-acetyltransferase" evidence="1">
    <location>
        <begin position="1"/>
        <end position="167"/>
    </location>
</feature>